<sequence length="104" mass="11305">ASPIPSDPDDWIYHIGSPGYLGHECVGSLPRPLVACLSRGSPGLGVVWLLIGFLLFAILLILTTMAPDDTIAWPWWRSLLVVCISLPLVACIIGMAMHRHSKAF</sequence>
<protein>
    <submittedName>
        <fullName evidence="2">Uncharacterized protein</fullName>
    </submittedName>
</protein>
<dbReference type="Proteomes" id="UP000784294">
    <property type="component" value="Unassembled WGS sequence"/>
</dbReference>
<dbReference type="EMBL" id="CAAALY010261387">
    <property type="protein sequence ID" value="VEL39481.1"/>
    <property type="molecule type" value="Genomic_DNA"/>
</dbReference>
<keyword evidence="1" id="KW-0472">Membrane</keyword>
<evidence type="ECO:0000313" key="3">
    <source>
        <dbReference type="Proteomes" id="UP000784294"/>
    </source>
</evidence>
<evidence type="ECO:0000256" key="1">
    <source>
        <dbReference type="SAM" id="Phobius"/>
    </source>
</evidence>
<organism evidence="2 3">
    <name type="scientific">Protopolystoma xenopodis</name>
    <dbReference type="NCBI Taxonomy" id="117903"/>
    <lineage>
        <taxon>Eukaryota</taxon>
        <taxon>Metazoa</taxon>
        <taxon>Spiralia</taxon>
        <taxon>Lophotrochozoa</taxon>
        <taxon>Platyhelminthes</taxon>
        <taxon>Monogenea</taxon>
        <taxon>Polyopisthocotylea</taxon>
        <taxon>Polystomatidea</taxon>
        <taxon>Polystomatidae</taxon>
        <taxon>Protopolystoma</taxon>
    </lineage>
</organism>
<proteinExistence type="predicted"/>
<name>A0A448XLI7_9PLAT</name>
<feature type="transmembrane region" description="Helical" evidence="1">
    <location>
        <begin position="46"/>
        <end position="66"/>
    </location>
</feature>
<comment type="caution">
    <text evidence="2">The sequence shown here is derived from an EMBL/GenBank/DDBJ whole genome shotgun (WGS) entry which is preliminary data.</text>
</comment>
<dbReference type="AlphaFoldDB" id="A0A448XLI7"/>
<accession>A0A448XLI7</accession>
<keyword evidence="3" id="KW-1185">Reference proteome</keyword>
<evidence type="ECO:0000313" key="2">
    <source>
        <dbReference type="EMBL" id="VEL39481.1"/>
    </source>
</evidence>
<reference evidence="2" key="1">
    <citation type="submission" date="2018-11" db="EMBL/GenBank/DDBJ databases">
        <authorList>
            <consortium name="Pathogen Informatics"/>
        </authorList>
    </citation>
    <scope>NUCLEOTIDE SEQUENCE</scope>
</reference>
<feature type="non-terminal residue" evidence="2">
    <location>
        <position position="1"/>
    </location>
</feature>
<feature type="transmembrane region" description="Helical" evidence="1">
    <location>
        <begin position="78"/>
        <end position="97"/>
    </location>
</feature>
<keyword evidence="1" id="KW-1133">Transmembrane helix</keyword>
<keyword evidence="1" id="KW-0812">Transmembrane</keyword>
<gene>
    <name evidence="2" type="ORF">PXEA_LOCUS32921</name>
</gene>